<dbReference type="Gene3D" id="3.30.450.20">
    <property type="entry name" value="PAS domain"/>
    <property type="match status" value="1"/>
</dbReference>
<evidence type="ECO:0000313" key="15">
    <source>
        <dbReference type="Proteomes" id="UP000320593"/>
    </source>
</evidence>
<keyword evidence="3" id="KW-0145">Chemotaxis</keyword>
<comment type="subcellular location">
    <subcellularLocation>
        <location evidence="1">Cell membrane</location>
        <topology evidence="1">Multi-pass membrane protein</topology>
    </subcellularLocation>
</comment>
<accession>A0A562SFK0</accession>
<dbReference type="PRINTS" id="PR00260">
    <property type="entry name" value="CHEMTRNSDUCR"/>
</dbReference>
<dbReference type="PROSITE" id="PS50885">
    <property type="entry name" value="HAMP"/>
    <property type="match status" value="1"/>
</dbReference>
<dbReference type="Pfam" id="PF02743">
    <property type="entry name" value="dCache_1"/>
    <property type="match status" value="1"/>
</dbReference>
<evidence type="ECO:0000256" key="2">
    <source>
        <dbReference type="ARBA" id="ARBA00022475"/>
    </source>
</evidence>
<keyword evidence="6 11" id="KW-0472">Membrane</keyword>
<feature type="transmembrane region" description="Helical" evidence="11">
    <location>
        <begin position="12"/>
        <end position="41"/>
    </location>
</feature>
<dbReference type="GO" id="GO:0005886">
    <property type="term" value="C:plasma membrane"/>
    <property type="evidence" value="ECO:0007669"/>
    <property type="project" value="UniProtKB-SubCell"/>
</dbReference>
<evidence type="ECO:0000256" key="10">
    <source>
        <dbReference type="SAM" id="MobiDB-lite"/>
    </source>
</evidence>
<dbReference type="InterPro" id="IPR033479">
    <property type="entry name" value="dCache_1"/>
</dbReference>
<dbReference type="Pfam" id="PF00672">
    <property type="entry name" value="HAMP"/>
    <property type="match status" value="1"/>
</dbReference>
<dbReference type="Gene3D" id="1.10.8.500">
    <property type="entry name" value="HAMP domain in histidine kinase"/>
    <property type="match status" value="1"/>
</dbReference>
<dbReference type="Pfam" id="PF00015">
    <property type="entry name" value="MCPsignal"/>
    <property type="match status" value="1"/>
</dbReference>
<evidence type="ECO:0000256" key="3">
    <source>
        <dbReference type="ARBA" id="ARBA00022500"/>
    </source>
</evidence>
<dbReference type="SUPFAM" id="SSF158472">
    <property type="entry name" value="HAMP domain-like"/>
    <property type="match status" value="1"/>
</dbReference>
<reference evidence="14 15" key="1">
    <citation type="submission" date="2019-07" db="EMBL/GenBank/DDBJ databases">
        <title>Genomic Encyclopedia of Archaeal and Bacterial Type Strains, Phase II (KMG-II): from individual species to whole genera.</title>
        <authorList>
            <person name="Goeker M."/>
        </authorList>
    </citation>
    <scope>NUCLEOTIDE SEQUENCE [LARGE SCALE GENOMIC DNA]</scope>
    <source>
        <strain evidence="14 15">ATCC BAA-252</strain>
    </source>
</reference>
<dbReference type="GO" id="GO:0007165">
    <property type="term" value="P:signal transduction"/>
    <property type="evidence" value="ECO:0007669"/>
    <property type="project" value="UniProtKB-KW"/>
</dbReference>
<feature type="domain" description="HAMP" evidence="13">
    <location>
        <begin position="374"/>
        <end position="427"/>
    </location>
</feature>
<dbReference type="PANTHER" id="PTHR32089">
    <property type="entry name" value="METHYL-ACCEPTING CHEMOTAXIS PROTEIN MCPB"/>
    <property type="match status" value="1"/>
</dbReference>
<dbReference type="OrthoDB" id="354287at2"/>
<keyword evidence="5 11" id="KW-1133">Transmembrane helix</keyword>
<dbReference type="PROSITE" id="PS50111">
    <property type="entry name" value="CHEMOTAXIS_TRANSDUC_2"/>
    <property type="match status" value="1"/>
</dbReference>
<dbReference type="CDD" id="cd18774">
    <property type="entry name" value="PDC2_HK_sensor"/>
    <property type="match status" value="1"/>
</dbReference>
<evidence type="ECO:0000256" key="8">
    <source>
        <dbReference type="ARBA" id="ARBA00029447"/>
    </source>
</evidence>
<dbReference type="InterPro" id="IPR004089">
    <property type="entry name" value="MCPsignal_dom"/>
</dbReference>
<dbReference type="PANTHER" id="PTHR32089:SF112">
    <property type="entry name" value="LYSOZYME-LIKE PROTEIN-RELATED"/>
    <property type="match status" value="1"/>
</dbReference>
<comment type="similarity">
    <text evidence="8">Belongs to the methyl-accepting chemotaxis (MCP) protein family.</text>
</comment>
<dbReference type="InterPro" id="IPR003660">
    <property type="entry name" value="HAMP_dom"/>
</dbReference>
<dbReference type="SMART" id="SM00283">
    <property type="entry name" value="MA"/>
    <property type="match status" value="1"/>
</dbReference>
<evidence type="ECO:0000256" key="9">
    <source>
        <dbReference type="PROSITE-ProRule" id="PRU00284"/>
    </source>
</evidence>
<evidence type="ECO:0000259" key="13">
    <source>
        <dbReference type="PROSITE" id="PS50885"/>
    </source>
</evidence>
<evidence type="ECO:0000259" key="12">
    <source>
        <dbReference type="PROSITE" id="PS50111"/>
    </source>
</evidence>
<keyword evidence="4 11" id="KW-0812">Transmembrane</keyword>
<dbReference type="GO" id="GO:0006935">
    <property type="term" value="P:chemotaxis"/>
    <property type="evidence" value="ECO:0007669"/>
    <property type="project" value="UniProtKB-KW"/>
</dbReference>
<gene>
    <name evidence="14" type="ORF">JM93_04195</name>
</gene>
<keyword evidence="15" id="KW-1185">Reference proteome</keyword>
<feature type="transmembrane region" description="Helical" evidence="11">
    <location>
        <begin position="354"/>
        <end position="372"/>
    </location>
</feature>
<dbReference type="InterPro" id="IPR004090">
    <property type="entry name" value="Chemotax_Me-accpt_rcpt"/>
</dbReference>
<dbReference type="CDD" id="cd06225">
    <property type="entry name" value="HAMP"/>
    <property type="match status" value="1"/>
</dbReference>
<evidence type="ECO:0000256" key="6">
    <source>
        <dbReference type="ARBA" id="ARBA00023136"/>
    </source>
</evidence>
<dbReference type="Proteomes" id="UP000320593">
    <property type="component" value="Unassembled WGS sequence"/>
</dbReference>
<evidence type="ECO:0000313" key="14">
    <source>
        <dbReference type="EMBL" id="TWI80082.1"/>
    </source>
</evidence>
<dbReference type="GO" id="GO:0004888">
    <property type="term" value="F:transmembrane signaling receptor activity"/>
    <property type="evidence" value="ECO:0007669"/>
    <property type="project" value="InterPro"/>
</dbReference>
<name>A0A562SFK0_9HYPH</name>
<dbReference type="PROSITE" id="PS51257">
    <property type="entry name" value="PROKAR_LIPOPROTEIN"/>
    <property type="match status" value="1"/>
</dbReference>
<dbReference type="SMART" id="SM00304">
    <property type="entry name" value="HAMP"/>
    <property type="match status" value="1"/>
</dbReference>
<keyword evidence="2" id="KW-1003">Cell membrane</keyword>
<dbReference type="AlphaFoldDB" id="A0A562SFK0"/>
<evidence type="ECO:0000256" key="1">
    <source>
        <dbReference type="ARBA" id="ARBA00004651"/>
    </source>
</evidence>
<proteinExistence type="inferred from homology"/>
<evidence type="ECO:0000256" key="4">
    <source>
        <dbReference type="ARBA" id="ARBA00022692"/>
    </source>
</evidence>
<sequence>MQSAKGEIRPKSIFKLSVVVPALMVGVTLASCIAVGIGGYLNARSGLVFAVESELAMVAKARRDLVQVRLGNAAADLSNMATGAGAALALSDMERALTNLEKDRPALSEYFQPGGSTAEARAELDGKDNKTMYAWRHTEVHGSFRSTWANGGYGDIYVLNRDGLVIYSVTKSADFLENVTSGNLAGSPMQTVFDAALGAESGEQVFSEFALYQPADNKPSLFAAQPVYQSSVSGEKLAGVVVMRIGPDYLGDIIADREGLGETGQVYVVDSNGTLVTDQPLAEEPTALTKTLNNAVIAEAGSGIPAAGTVTGADGLARLTAAEPVAFGSAQWSVIAERAEQEALGSVVEMRNSMILSTLITVAICAVIALLFSRSITRPLGLLAAALSDIARGDTQAEISAANRGDEIGDIGRAVVQIRQNAQEEHERKAARDAQEAERRDMERREMLSGLAAEFEATVGKLVDHVAKSASDLQHSANEMRDLTQNSGETSARAAADSQEAMTEVQSIASASDQLSSSIQQISELIERSTGVAETANSKAQSTNGTVRSLAEAANRIGEVITLISDIADQTNLLALNATIEAARAGEAGKGFAVVAAEVKELASQTGKATGEIQQQVDAIRTATDDAVSAIGDIQETIGDISSSVTEVAAAVTEQSYATKGIAENTQRAASGTSSVSMDIGAVSSMSEQTNLAATNFVERVSDLVREADHLDSEVRVFLKQVRSA</sequence>
<protein>
    <submittedName>
        <fullName evidence="14">Methyl-accepting chemotaxis protein</fullName>
    </submittedName>
</protein>
<comment type="caution">
    <text evidence="14">The sequence shown here is derived from an EMBL/GenBank/DDBJ whole genome shotgun (WGS) entry which is preliminary data.</text>
</comment>
<evidence type="ECO:0000256" key="7">
    <source>
        <dbReference type="ARBA" id="ARBA00023224"/>
    </source>
</evidence>
<organism evidence="14 15">
    <name type="scientific">Roseibium hamelinense</name>
    <dbReference type="NCBI Taxonomy" id="150831"/>
    <lineage>
        <taxon>Bacteria</taxon>
        <taxon>Pseudomonadati</taxon>
        <taxon>Pseudomonadota</taxon>
        <taxon>Alphaproteobacteria</taxon>
        <taxon>Hyphomicrobiales</taxon>
        <taxon>Stappiaceae</taxon>
        <taxon>Roseibium</taxon>
    </lineage>
</organism>
<dbReference type="RefSeq" id="WP_145347311.1">
    <property type="nucleotide sequence ID" value="NZ_SMLY01000079.1"/>
</dbReference>
<feature type="region of interest" description="Disordered" evidence="10">
    <location>
        <begin position="422"/>
        <end position="444"/>
    </location>
</feature>
<dbReference type="SUPFAM" id="SSF58104">
    <property type="entry name" value="Methyl-accepting chemotaxis protein (MCP) signaling domain"/>
    <property type="match status" value="1"/>
</dbReference>
<feature type="domain" description="Methyl-accepting transducer" evidence="12">
    <location>
        <begin position="469"/>
        <end position="698"/>
    </location>
</feature>
<evidence type="ECO:0000256" key="11">
    <source>
        <dbReference type="SAM" id="Phobius"/>
    </source>
</evidence>
<dbReference type="EMBL" id="VLLF01000012">
    <property type="protein sequence ID" value="TWI80082.1"/>
    <property type="molecule type" value="Genomic_DNA"/>
</dbReference>
<keyword evidence="7 9" id="KW-0807">Transducer</keyword>
<dbReference type="Gene3D" id="1.10.287.950">
    <property type="entry name" value="Methyl-accepting chemotaxis protein"/>
    <property type="match status" value="1"/>
</dbReference>
<evidence type="ECO:0000256" key="5">
    <source>
        <dbReference type="ARBA" id="ARBA00022989"/>
    </source>
</evidence>